<proteinExistence type="predicted"/>
<comment type="caution">
    <text evidence="1">The sequence shown here is derived from an EMBL/GenBank/DDBJ whole genome shotgun (WGS) entry which is preliminary data.</text>
</comment>
<name>A0ACC2LLP3_PERAE</name>
<dbReference type="EMBL" id="CM056816">
    <property type="protein sequence ID" value="KAJ8634078.1"/>
    <property type="molecule type" value="Genomic_DNA"/>
</dbReference>
<protein>
    <submittedName>
        <fullName evidence="1">Uncharacterized protein</fullName>
    </submittedName>
</protein>
<gene>
    <name evidence="1" type="ORF">MRB53_027414</name>
</gene>
<sequence length="173" mass="18982">MREQCEVWLRTRSEFGSVQLGRLIGGSASLCSFLLVGVLVSSKCLGGVSDGTQQCETKKTGTSLSLHWLITDESPIALHVSSPAIGGQRTAPDQPIIERVPRNGSCIRPSRHEQKAVSWRKRKATETQQPQTTSVSESRPIPLQGPVCNIIPTLPSYPRPFLCLYCLVPFICH</sequence>
<evidence type="ECO:0000313" key="2">
    <source>
        <dbReference type="Proteomes" id="UP001234297"/>
    </source>
</evidence>
<evidence type="ECO:0000313" key="1">
    <source>
        <dbReference type="EMBL" id="KAJ8634078.1"/>
    </source>
</evidence>
<reference evidence="1 2" key="1">
    <citation type="journal article" date="2022" name="Hortic Res">
        <title>A haplotype resolved chromosomal level avocado genome allows analysis of novel avocado genes.</title>
        <authorList>
            <person name="Nath O."/>
            <person name="Fletcher S.J."/>
            <person name="Hayward A."/>
            <person name="Shaw L.M."/>
            <person name="Masouleh A.K."/>
            <person name="Furtado A."/>
            <person name="Henry R.J."/>
            <person name="Mitter N."/>
        </authorList>
    </citation>
    <scope>NUCLEOTIDE SEQUENCE [LARGE SCALE GENOMIC DNA]</scope>
    <source>
        <strain evidence="2">cv. Hass</strain>
    </source>
</reference>
<accession>A0ACC2LLP3</accession>
<dbReference type="Proteomes" id="UP001234297">
    <property type="component" value="Chromosome 8"/>
</dbReference>
<organism evidence="1 2">
    <name type="scientific">Persea americana</name>
    <name type="common">Avocado</name>
    <dbReference type="NCBI Taxonomy" id="3435"/>
    <lineage>
        <taxon>Eukaryota</taxon>
        <taxon>Viridiplantae</taxon>
        <taxon>Streptophyta</taxon>
        <taxon>Embryophyta</taxon>
        <taxon>Tracheophyta</taxon>
        <taxon>Spermatophyta</taxon>
        <taxon>Magnoliopsida</taxon>
        <taxon>Magnoliidae</taxon>
        <taxon>Laurales</taxon>
        <taxon>Lauraceae</taxon>
        <taxon>Persea</taxon>
    </lineage>
</organism>
<keyword evidence="2" id="KW-1185">Reference proteome</keyword>